<name>A0A0G1NE56_9BACT</name>
<organism evidence="2 3">
    <name type="scientific">Candidatus Azambacteria bacterium GW2011_GWA2_45_90</name>
    <dbReference type="NCBI Taxonomy" id="1618614"/>
    <lineage>
        <taxon>Bacteria</taxon>
        <taxon>Candidatus Azamiibacteriota</taxon>
    </lineage>
</organism>
<dbReference type="AlphaFoldDB" id="A0A0G1NE56"/>
<accession>A0A0G1NE56</accession>
<protein>
    <submittedName>
        <fullName evidence="2">Uncharacterized protein</fullName>
    </submittedName>
</protein>
<evidence type="ECO:0000256" key="1">
    <source>
        <dbReference type="SAM" id="SignalP"/>
    </source>
</evidence>
<dbReference type="Proteomes" id="UP000034644">
    <property type="component" value="Unassembled WGS sequence"/>
</dbReference>
<feature type="signal peptide" evidence="1">
    <location>
        <begin position="1"/>
        <end position="22"/>
    </location>
</feature>
<evidence type="ECO:0000313" key="2">
    <source>
        <dbReference type="EMBL" id="KKU18781.1"/>
    </source>
</evidence>
<dbReference type="EMBL" id="LCLO01000019">
    <property type="protein sequence ID" value="KKU18781.1"/>
    <property type="molecule type" value="Genomic_DNA"/>
</dbReference>
<gene>
    <name evidence="2" type="ORF">UX27_C0019G0005</name>
</gene>
<proteinExistence type="predicted"/>
<comment type="caution">
    <text evidence="2">The sequence shown here is derived from an EMBL/GenBank/DDBJ whole genome shotgun (WGS) entry which is preliminary data.</text>
</comment>
<feature type="chain" id="PRO_5002538793" evidence="1">
    <location>
        <begin position="23"/>
        <end position="403"/>
    </location>
</feature>
<reference evidence="2 3" key="1">
    <citation type="journal article" date="2015" name="Nature">
        <title>rRNA introns, odd ribosomes, and small enigmatic genomes across a large radiation of phyla.</title>
        <authorList>
            <person name="Brown C.T."/>
            <person name="Hug L.A."/>
            <person name="Thomas B.C."/>
            <person name="Sharon I."/>
            <person name="Castelle C.J."/>
            <person name="Singh A."/>
            <person name="Wilkins M.J."/>
            <person name="Williams K.H."/>
            <person name="Banfield J.F."/>
        </authorList>
    </citation>
    <scope>NUCLEOTIDE SEQUENCE [LARGE SCALE GENOMIC DNA]</scope>
</reference>
<keyword evidence="1" id="KW-0732">Signal</keyword>
<sequence>MKIWIGALFILLTFSLAPPAFADYDLGVNFSLKQNYLAGRDLGQSSSLSNAFIVWNKNQPIISVSYSESNHSPESVVVLPLTKNRLDYAASFNAAQNWRIKFAGSELEQADEERFSAQGVYFVRRSKGILKTFEFGAEKDNRRKDLYFGYGAFNAAAHDFLVGFSEERTGDDSSERLGTALISNFSENYSAVLGLTKNLSDEKLTKLYGLAKNSPLKPGERNDPFSFVTVLRQKPESDYFLGLFTFGGNSLNKYANQGIFEAMFSGSLSGTRIVGNRNFDRIGLSDAYRVQEYGKAVASVSWGKIKIDDNTNLIFDGEEISYTVGDLGKIKSFFVSLGRSGETNLVYNFAGHRLEEDYQEYLSVGLGGKLPLRDKTVHFGLTNSYNLTQSAWDGVSASFTFSF</sequence>
<evidence type="ECO:0000313" key="3">
    <source>
        <dbReference type="Proteomes" id="UP000034644"/>
    </source>
</evidence>